<keyword evidence="7" id="KW-1185">Reference proteome</keyword>
<evidence type="ECO:0000256" key="2">
    <source>
        <dbReference type="HAMAP-Rule" id="MF_02087"/>
    </source>
</evidence>
<protein>
    <recommendedName>
        <fullName evidence="2">Pyridoxal phosphate homeostasis protein</fullName>
        <shortName evidence="2">PLP homeostasis protein</shortName>
    </recommendedName>
</protein>
<dbReference type="InterPro" id="IPR029066">
    <property type="entry name" value="PLP-binding_barrel"/>
</dbReference>
<comment type="cofactor">
    <cofactor evidence="3">
        <name>pyridoxal 5'-phosphate</name>
        <dbReference type="ChEBI" id="CHEBI:597326"/>
    </cofactor>
</comment>
<dbReference type="NCBIfam" id="TIGR00044">
    <property type="entry name" value="YggS family pyridoxal phosphate-dependent enzyme"/>
    <property type="match status" value="1"/>
</dbReference>
<evidence type="ECO:0000259" key="5">
    <source>
        <dbReference type="Pfam" id="PF01168"/>
    </source>
</evidence>
<comment type="caution">
    <text evidence="6">The sequence shown here is derived from an EMBL/GenBank/DDBJ whole genome shotgun (WGS) entry which is preliminary data.</text>
</comment>
<name>A0A328B7W6_9BACT</name>
<evidence type="ECO:0000313" key="6">
    <source>
        <dbReference type="EMBL" id="RAK63520.1"/>
    </source>
</evidence>
<dbReference type="FunFam" id="3.20.20.10:FF:000018">
    <property type="entry name" value="Pyridoxal phosphate homeostasis protein"/>
    <property type="match status" value="1"/>
</dbReference>
<evidence type="ECO:0000313" key="7">
    <source>
        <dbReference type="Proteomes" id="UP000248553"/>
    </source>
</evidence>
<comment type="similarity">
    <text evidence="2 4">Belongs to the pyridoxal phosphate-binding protein YggS/PROSC family.</text>
</comment>
<dbReference type="OrthoDB" id="9804072at2"/>
<comment type="function">
    <text evidence="2">Pyridoxal 5'-phosphate (PLP)-binding protein, which is involved in PLP homeostasis.</text>
</comment>
<dbReference type="EMBL" id="QHKM01000009">
    <property type="protein sequence ID" value="RAK63520.1"/>
    <property type="molecule type" value="Genomic_DNA"/>
</dbReference>
<keyword evidence="1 2" id="KW-0663">Pyridoxal phosphate</keyword>
<dbReference type="PIRSF" id="PIRSF004848">
    <property type="entry name" value="YBL036c_PLPDEIII"/>
    <property type="match status" value="1"/>
</dbReference>
<dbReference type="AlphaFoldDB" id="A0A328B7W6"/>
<evidence type="ECO:0000256" key="3">
    <source>
        <dbReference type="PIRSR" id="PIRSR004848-1"/>
    </source>
</evidence>
<dbReference type="Pfam" id="PF01168">
    <property type="entry name" value="Ala_racemase_N"/>
    <property type="match status" value="1"/>
</dbReference>
<dbReference type="HAMAP" id="MF_02087">
    <property type="entry name" value="PLP_homeostasis"/>
    <property type="match status" value="1"/>
</dbReference>
<proteinExistence type="inferred from homology"/>
<dbReference type="CDD" id="cd00635">
    <property type="entry name" value="PLPDE_III_YBL036c_like"/>
    <property type="match status" value="1"/>
</dbReference>
<dbReference type="SUPFAM" id="SSF51419">
    <property type="entry name" value="PLP-binding barrel"/>
    <property type="match status" value="1"/>
</dbReference>
<dbReference type="Gene3D" id="3.20.20.10">
    <property type="entry name" value="Alanine racemase"/>
    <property type="match status" value="1"/>
</dbReference>
<gene>
    <name evidence="6" type="ORF">DLM85_21200</name>
</gene>
<feature type="modified residue" description="N6-(pyridoxal phosphate)lysine" evidence="2 3">
    <location>
        <position position="30"/>
    </location>
</feature>
<organism evidence="6 7">
    <name type="scientific">Hymenobacter edaphi</name>
    <dbReference type="NCBI Taxonomy" id="2211146"/>
    <lineage>
        <taxon>Bacteria</taxon>
        <taxon>Pseudomonadati</taxon>
        <taxon>Bacteroidota</taxon>
        <taxon>Cytophagia</taxon>
        <taxon>Cytophagales</taxon>
        <taxon>Hymenobacteraceae</taxon>
        <taxon>Hymenobacter</taxon>
    </lineage>
</organism>
<dbReference type="PANTHER" id="PTHR10146">
    <property type="entry name" value="PROLINE SYNTHETASE CO-TRANSCRIBED BACTERIAL HOMOLOG PROTEIN"/>
    <property type="match status" value="1"/>
</dbReference>
<evidence type="ECO:0000256" key="4">
    <source>
        <dbReference type="RuleBase" id="RU004514"/>
    </source>
</evidence>
<dbReference type="PANTHER" id="PTHR10146:SF14">
    <property type="entry name" value="PYRIDOXAL PHOSPHATE HOMEOSTASIS PROTEIN"/>
    <property type="match status" value="1"/>
</dbReference>
<sequence length="232" mass="25964">MQSEQSVESVVRHFQQELSGTSCRLVAVSKTHPVELIREAYDAGQRLFGENRVQELTAKQPALPADIEWHLIGHLQTNKVKYVAPFVHTIQSIDSLKLLLEIERQAARAGRVIQGLLQFHIADEETKFGLSLPEAEALLQDAAVQQLQHVRLAGVMGIATNTDEEPQLRQEFSTLRGYFEQLKARYFADDAGFREISMGMSSDYRLAIEEGSTLIRVGSAIFGRRAYPAPTT</sequence>
<dbReference type="RefSeq" id="WP_111480182.1">
    <property type="nucleotide sequence ID" value="NZ_QHKM01000009.1"/>
</dbReference>
<dbReference type="Proteomes" id="UP000248553">
    <property type="component" value="Unassembled WGS sequence"/>
</dbReference>
<reference evidence="7" key="1">
    <citation type="submission" date="2018-05" db="EMBL/GenBank/DDBJ databases">
        <authorList>
            <person name="Nie L."/>
        </authorList>
    </citation>
    <scope>NUCLEOTIDE SEQUENCE [LARGE SCALE GENOMIC DNA]</scope>
    <source>
        <strain evidence="7">NL</strain>
    </source>
</reference>
<evidence type="ECO:0000256" key="1">
    <source>
        <dbReference type="ARBA" id="ARBA00022898"/>
    </source>
</evidence>
<feature type="domain" description="Alanine racemase N-terminal" evidence="5">
    <location>
        <begin position="10"/>
        <end position="224"/>
    </location>
</feature>
<accession>A0A328B7W6</accession>
<dbReference type="InterPro" id="IPR001608">
    <property type="entry name" value="Ala_racemase_N"/>
</dbReference>
<dbReference type="InterPro" id="IPR011078">
    <property type="entry name" value="PyrdxlP_homeostasis"/>
</dbReference>
<dbReference type="GO" id="GO:0030170">
    <property type="term" value="F:pyridoxal phosphate binding"/>
    <property type="evidence" value="ECO:0007669"/>
    <property type="project" value="UniProtKB-UniRule"/>
</dbReference>